<feature type="domain" description="Reverse transcriptase Ty1/copia-type" evidence="1">
    <location>
        <begin position="4"/>
        <end position="145"/>
    </location>
</feature>
<sequence>MNTFNVTSAYLHRKIDEAIFVRPPPGVTIGKNKVLRLKKALYGLKQVGRCWWLHLKEILREIEFKENDNHQSTYVYKMGKDYAMLWIHVENGVLVTSKNNIREKLKLNLRWDEDINSIVGTEIKWKGDGFILKQPGLIKKLVQATGSRSTPTRHQARIIPRITD</sequence>
<evidence type="ECO:0000259" key="1">
    <source>
        <dbReference type="Pfam" id="PF07727"/>
    </source>
</evidence>
<dbReference type="EMBL" id="AVOT02022218">
    <property type="protein sequence ID" value="MBW0511498.1"/>
    <property type="molecule type" value="Genomic_DNA"/>
</dbReference>
<dbReference type="Pfam" id="PF07727">
    <property type="entry name" value="RVT_2"/>
    <property type="match status" value="1"/>
</dbReference>
<comment type="caution">
    <text evidence="2">The sequence shown here is derived from an EMBL/GenBank/DDBJ whole genome shotgun (WGS) entry which is preliminary data.</text>
</comment>
<dbReference type="Proteomes" id="UP000765509">
    <property type="component" value="Unassembled WGS sequence"/>
</dbReference>
<reference evidence="2" key="1">
    <citation type="submission" date="2021-03" db="EMBL/GenBank/DDBJ databases">
        <title>Draft genome sequence of rust myrtle Austropuccinia psidii MF-1, a brazilian biotype.</title>
        <authorList>
            <person name="Quecine M.C."/>
            <person name="Pachon D.M.R."/>
            <person name="Bonatelli M.L."/>
            <person name="Correr F.H."/>
            <person name="Franceschini L.M."/>
            <person name="Leite T.F."/>
            <person name="Margarido G.R.A."/>
            <person name="Almeida C.A."/>
            <person name="Ferrarezi J.A."/>
            <person name="Labate C.A."/>
        </authorList>
    </citation>
    <scope>NUCLEOTIDE SEQUENCE</scope>
    <source>
        <strain evidence="2">MF-1</strain>
    </source>
</reference>
<dbReference type="OrthoDB" id="2515662at2759"/>
<name>A0A9Q3E381_9BASI</name>
<proteinExistence type="predicted"/>
<keyword evidence="3" id="KW-1185">Reference proteome</keyword>
<gene>
    <name evidence="2" type="ORF">O181_051213</name>
</gene>
<dbReference type="InterPro" id="IPR013103">
    <property type="entry name" value="RVT_2"/>
</dbReference>
<dbReference type="AlphaFoldDB" id="A0A9Q3E381"/>
<evidence type="ECO:0000313" key="3">
    <source>
        <dbReference type="Proteomes" id="UP000765509"/>
    </source>
</evidence>
<evidence type="ECO:0000313" key="2">
    <source>
        <dbReference type="EMBL" id="MBW0511498.1"/>
    </source>
</evidence>
<accession>A0A9Q3E381</accession>
<organism evidence="2 3">
    <name type="scientific">Austropuccinia psidii MF-1</name>
    <dbReference type="NCBI Taxonomy" id="1389203"/>
    <lineage>
        <taxon>Eukaryota</taxon>
        <taxon>Fungi</taxon>
        <taxon>Dikarya</taxon>
        <taxon>Basidiomycota</taxon>
        <taxon>Pucciniomycotina</taxon>
        <taxon>Pucciniomycetes</taxon>
        <taxon>Pucciniales</taxon>
        <taxon>Sphaerophragmiaceae</taxon>
        <taxon>Austropuccinia</taxon>
    </lineage>
</organism>
<protein>
    <recommendedName>
        <fullName evidence="1">Reverse transcriptase Ty1/copia-type domain-containing protein</fullName>
    </recommendedName>
</protein>